<evidence type="ECO:0000313" key="2">
    <source>
        <dbReference type="Proteomes" id="UP001519887"/>
    </source>
</evidence>
<accession>A0ABS7CL70</accession>
<protein>
    <submittedName>
        <fullName evidence="1">NAD(P)-binding domain-containing protein</fullName>
    </submittedName>
</protein>
<name>A0ABS7CL70_9BACL</name>
<dbReference type="InterPro" id="IPR036188">
    <property type="entry name" value="FAD/NAD-bd_sf"/>
</dbReference>
<dbReference type="Gene3D" id="3.50.50.60">
    <property type="entry name" value="FAD/NAD(P)-binding domain"/>
    <property type="match status" value="2"/>
</dbReference>
<dbReference type="Pfam" id="PF13738">
    <property type="entry name" value="Pyr_redox_3"/>
    <property type="match status" value="1"/>
</dbReference>
<keyword evidence="2" id="KW-1185">Reference proteome</keyword>
<dbReference type="EMBL" id="JAHZIK010002822">
    <property type="protein sequence ID" value="MBW7461281.1"/>
    <property type="molecule type" value="Genomic_DNA"/>
</dbReference>
<evidence type="ECO:0000313" key="1">
    <source>
        <dbReference type="EMBL" id="MBW7461281.1"/>
    </source>
</evidence>
<gene>
    <name evidence="1" type="ORF">K0U00_45215</name>
</gene>
<comment type="caution">
    <text evidence="1">The sequence shown here is derived from an EMBL/GenBank/DDBJ whole genome shotgun (WGS) entry which is preliminary data.</text>
</comment>
<dbReference type="Proteomes" id="UP001519887">
    <property type="component" value="Unassembled WGS sequence"/>
</dbReference>
<feature type="non-terminal residue" evidence="1">
    <location>
        <position position="1"/>
    </location>
</feature>
<organism evidence="1 2">
    <name type="scientific">Paenibacillus sepulcri</name>
    <dbReference type="NCBI Taxonomy" id="359917"/>
    <lineage>
        <taxon>Bacteria</taxon>
        <taxon>Bacillati</taxon>
        <taxon>Bacillota</taxon>
        <taxon>Bacilli</taxon>
        <taxon>Bacillales</taxon>
        <taxon>Paenibacillaceae</taxon>
        <taxon>Paenibacillus</taxon>
    </lineage>
</organism>
<proteinExistence type="predicted"/>
<sequence>VELSPYTKDRLNELQNGDQVELLSGHSVHWVAESEDGGFLICCEDAAGTERFVKTAHPPILATGFKSSLGLVKSLFEMDGKGHALLNQYDESTQTPGLFLSGPGVVHGELLFCFIYKFRQRFAVVAGAIAEGLGLSKAPLEEYRRAGLLLEDLSCCGEDCQC</sequence>
<reference evidence="1 2" key="1">
    <citation type="submission" date="2021-07" db="EMBL/GenBank/DDBJ databases">
        <title>Paenibacillus radiodurans sp. nov., isolated from the southeastern edge of Tengger Desert.</title>
        <authorList>
            <person name="Zhang G."/>
        </authorList>
    </citation>
    <scope>NUCLEOTIDE SEQUENCE [LARGE SCALE GENOMIC DNA]</scope>
    <source>
        <strain evidence="1 2">CCM 7311</strain>
    </source>
</reference>